<dbReference type="EMBL" id="ML977323">
    <property type="protein sequence ID" value="KAF2115505.1"/>
    <property type="molecule type" value="Genomic_DNA"/>
</dbReference>
<dbReference type="AlphaFoldDB" id="A0A6A5Z882"/>
<proteinExistence type="predicted"/>
<reference evidence="2" key="1">
    <citation type="journal article" date="2020" name="Stud. Mycol.">
        <title>101 Dothideomycetes genomes: a test case for predicting lifestyles and emergence of pathogens.</title>
        <authorList>
            <person name="Haridas S."/>
            <person name="Albert R."/>
            <person name="Binder M."/>
            <person name="Bloem J."/>
            <person name="Labutti K."/>
            <person name="Salamov A."/>
            <person name="Andreopoulos B."/>
            <person name="Baker S."/>
            <person name="Barry K."/>
            <person name="Bills G."/>
            <person name="Bluhm B."/>
            <person name="Cannon C."/>
            <person name="Castanera R."/>
            <person name="Culley D."/>
            <person name="Daum C."/>
            <person name="Ezra D."/>
            <person name="Gonzalez J."/>
            <person name="Henrissat B."/>
            <person name="Kuo A."/>
            <person name="Liang C."/>
            <person name="Lipzen A."/>
            <person name="Lutzoni F."/>
            <person name="Magnuson J."/>
            <person name="Mondo S."/>
            <person name="Nolan M."/>
            <person name="Ohm R."/>
            <person name="Pangilinan J."/>
            <person name="Park H.-J."/>
            <person name="Ramirez L."/>
            <person name="Alfaro M."/>
            <person name="Sun H."/>
            <person name="Tritt A."/>
            <person name="Yoshinaga Y."/>
            <person name="Zwiers L.-H."/>
            <person name="Turgeon B."/>
            <person name="Goodwin S."/>
            <person name="Spatafora J."/>
            <person name="Crous P."/>
            <person name="Grigoriev I."/>
        </authorList>
    </citation>
    <scope>NUCLEOTIDE SEQUENCE</scope>
    <source>
        <strain evidence="2">CBS 627.86</strain>
    </source>
</reference>
<dbReference type="Proteomes" id="UP000799770">
    <property type="component" value="Unassembled WGS sequence"/>
</dbReference>
<gene>
    <name evidence="2" type="ORF">BDV96DRAFT_599825</name>
</gene>
<feature type="region of interest" description="Disordered" evidence="1">
    <location>
        <begin position="18"/>
        <end position="42"/>
    </location>
</feature>
<accession>A0A6A5Z882</accession>
<sequence>MSSRAGLKRSTACFDGYGRATVNSKKPRNNTNTRTSGCHQLKPFDLPHRSSENWLQDLESCFSDETTHTTTQDNTFVDELPLTPAISPYWNLPRELRDKIYDYAWTGTTVAFQQHESTIFASYGDEAPRRATPFPKWTFICKQIQYESMEALHKGAIFILGYGTRHTPSSVLHQTALARYLRPKLQLARKWQLVNVRAETGRKPQDGDLHPRFRLPSQHEGLLKQLSQQDCRVQDVKIQFIKGHIEWLLNPSITGRLVYPYLICFDRADFGFVSILLGQLKRVCIEATVDCTDEELNRLDVLLREFSGVAQRLGENSKDSSHQNSILTNITDIQGEGVRNWKVEVMSSSSMRQCQHMEMYP</sequence>
<name>A0A6A5Z882_9PLEO</name>
<evidence type="ECO:0000256" key="1">
    <source>
        <dbReference type="SAM" id="MobiDB-lite"/>
    </source>
</evidence>
<organism evidence="2 3">
    <name type="scientific">Lophiotrema nucula</name>
    <dbReference type="NCBI Taxonomy" id="690887"/>
    <lineage>
        <taxon>Eukaryota</taxon>
        <taxon>Fungi</taxon>
        <taxon>Dikarya</taxon>
        <taxon>Ascomycota</taxon>
        <taxon>Pezizomycotina</taxon>
        <taxon>Dothideomycetes</taxon>
        <taxon>Pleosporomycetidae</taxon>
        <taxon>Pleosporales</taxon>
        <taxon>Lophiotremataceae</taxon>
        <taxon>Lophiotrema</taxon>
    </lineage>
</organism>
<feature type="compositionally biased region" description="Polar residues" evidence="1">
    <location>
        <begin position="21"/>
        <end position="38"/>
    </location>
</feature>
<evidence type="ECO:0000313" key="3">
    <source>
        <dbReference type="Proteomes" id="UP000799770"/>
    </source>
</evidence>
<evidence type="ECO:0000313" key="2">
    <source>
        <dbReference type="EMBL" id="KAF2115505.1"/>
    </source>
</evidence>
<dbReference type="OrthoDB" id="3799620at2759"/>
<protein>
    <submittedName>
        <fullName evidence="2">Uncharacterized protein</fullName>
    </submittedName>
</protein>
<keyword evidence="3" id="KW-1185">Reference proteome</keyword>